<dbReference type="GO" id="GO:0000781">
    <property type="term" value="C:chromosome, telomeric region"/>
    <property type="evidence" value="ECO:0007669"/>
    <property type="project" value="GOC"/>
</dbReference>
<evidence type="ECO:0000313" key="13">
    <source>
        <dbReference type="EMBL" id="KIW02525.1"/>
    </source>
</evidence>
<evidence type="ECO:0000256" key="8">
    <source>
        <dbReference type="PIRSR" id="PIRSR038084-1"/>
    </source>
</evidence>
<feature type="site" description="Interaction with histone H4 N-terminus" evidence="10">
    <location>
        <position position="190"/>
    </location>
</feature>
<feature type="region of interest" description="Interaction with histone H4 N-terminus" evidence="9">
    <location>
        <begin position="51"/>
        <end position="53"/>
    </location>
</feature>
<keyword evidence="14" id="KW-1185">Reference proteome</keyword>
<comment type="catalytic activity">
    <reaction evidence="6 7">
        <text>L-lysyl-[protein] + acetyl-CoA = N(6)-acetyl-L-lysyl-[protein] + CoA + H(+)</text>
        <dbReference type="Rhea" id="RHEA:45948"/>
        <dbReference type="Rhea" id="RHEA-COMP:9752"/>
        <dbReference type="Rhea" id="RHEA-COMP:10731"/>
        <dbReference type="ChEBI" id="CHEBI:15378"/>
        <dbReference type="ChEBI" id="CHEBI:29969"/>
        <dbReference type="ChEBI" id="CHEBI:57287"/>
        <dbReference type="ChEBI" id="CHEBI:57288"/>
        <dbReference type="ChEBI" id="CHEBI:61930"/>
        <dbReference type="EC" id="2.3.1.48"/>
    </reaction>
</comment>
<dbReference type="InterPro" id="IPR019467">
    <property type="entry name" value="Hat1_N"/>
</dbReference>
<dbReference type="GO" id="GO:0004402">
    <property type="term" value="F:histone acetyltransferase activity"/>
    <property type="evidence" value="ECO:0007669"/>
    <property type="project" value="UniProtKB-UniRule"/>
</dbReference>
<evidence type="ECO:0000256" key="10">
    <source>
        <dbReference type="PIRSR" id="PIRSR038084-3"/>
    </source>
</evidence>
<reference evidence="13 14" key="1">
    <citation type="submission" date="2015-01" db="EMBL/GenBank/DDBJ databases">
        <title>The Genome Sequence of Ochroconis gallopava CBS43764.</title>
        <authorList>
            <consortium name="The Broad Institute Genomics Platform"/>
            <person name="Cuomo C."/>
            <person name="de Hoog S."/>
            <person name="Gorbushina A."/>
            <person name="Stielow B."/>
            <person name="Teixiera M."/>
            <person name="Abouelleil A."/>
            <person name="Chapman S.B."/>
            <person name="Priest M."/>
            <person name="Young S.K."/>
            <person name="Wortman J."/>
            <person name="Nusbaum C."/>
            <person name="Birren B."/>
        </authorList>
    </citation>
    <scope>NUCLEOTIDE SEQUENCE [LARGE SCALE GENOMIC DNA]</scope>
    <source>
        <strain evidence="13 14">CBS 43764</strain>
    </source>
</reference>
<dbReference type="HOGENOM" id="CLU_036024_2_1_1"/>
<dbReference type="GeneID" id="27314296"/>
<dbReference type="RefSeq" id="XP_016212394.1">
    <property type="nucleotide sequence ID" value="XM_016359946.1"/>
</dbReference>
<comment type="subunit">
    <text evidence="7">Component of the HAT-B complex composed of at least HAT1 and HAT2. The HAT-B complex binds to histone H4 tail.</text>
</comment>
<evidence type="ECO:0000256" key="2">
    <source>
        <dbReference type="ARBA" id="ARBA00013184"/>
    </source>
</evidence>
<keyword evidence="7" id="KW-0539">Nucleus</keyword>
<sequence length="521" mass="59667">MEEEVAELITSELADWSTPAAEAIHINLTHGDTKAFKEDFSPRFTYAVFGDDETIVGYKDLVIRLDFRAHDLRPTAMVKYGQKTKPINEQMAQLMDIERQLAEFMPESAFSVADMSSTNDIADETSSWTPPGKLSHTYEKDSRTFQIWVSPLTDPRAMEILTNMRIFVPFFIEGGTIGFLSEPEWSIERWKLFLLYEVDMKHVNTPSGYTLAGFSTSYRLWVFPAPDVIKMAEISHTMPPKTEFSPEQTSLPPTVSPLNLLSRERISQFIILPPYQGQSHGSWLYNAMVSLFRADPLVFEITVEEPNEQFDVLRDQNDMAYLTTQKESFSALTLPSTIPTTELHRTAFVPDMVSADDLFALRASSKIAPRQFQRLAEIHLLSTIPKNNRSVNRITRKANAADENDRRYYFWRLMVKERLFIRNKDQLMQLDEEERVSKLEATLPSLIDEYEARIDGFATRRRQGFLDIVKSFCAKAPSANGPRKRKVVADDDDEDEEIVPPASKRLTPAPPEKNKEKQKAK</sequence>
<dbReference type="InterPro" id="IPR037113">
    <property type="entry name" value="Hat1_N_sf"/>
</dbReference>
<evidence type="ECO:0000256" key="4">
    <source>
        <dbReference type="ARBA" id="ARBA00022679"/>
    </source>
</evidence>
<dbReference type="PANTHER" id="PTHR12046">
    <property type="entry name" value="HISTONE ACETYLTRANSFERASE TYPE B CATALYTIC SUBUNIT"/>
    <property type="match status" value="1"/>
</dbReference>
<dbReference type="InterPro" id="IPR016181">
    <property type="entry name" value="Acyl_CoA_acyltransferase"/>
</dbReference>
<dbReference type="EMBL" id="KN847549">
    <property type="protein sequence ID" value="KIW02525.1"/>
    <property type="molecule type" value="Genomic_DNA"/>
</dbReference>
<dbReference type="GO" id="GO:0005634">
    <property type="term" value="C:nucleus"/>
    <property type="evidence" value="ECO:0007669"/>
    <property type="project" value="UniProtKB-SubCell"/>
</dbReference>
<evidence type="ECO:0000256" key="11">
    <source>
        <dbReference type="SAM" id="MobiDB-lite"/>
    </source>
</evidence>
<dbReference type="EC" id="2.3.1.48" evidence="2 7"/>
<proteinExistence type="inferred from homology"/>
<dbReference type="AlphaFoldDB" id="A0A0D2A7L9"/>
<feature type="active site" description="Proton donor/acceptor" evidence="8">
    <location>
        <position position="304"/>
    </location>
</feature>
<keyword evidence="7" id="KW-0963">Cytoplasm</keyword>
<comment type="similarity">
    <text evidence="1 7">Belongs to the HAT1 family.</text>
</comment>
<evidence type="ECO:0000256" key="3">
    <source>
        <dbReference type="ARBA" id="ARBA00021268"/>
    </source>
</evidence>
<feature type="domain" description="Histone acetyl transferase HAT1 N-terminal" evidence="12">
    <location>
        <begin position="16"/>
        <end position="173"/>
    </location>
</feature>
<feature type="binding site" evidence="9">
    <location>
        <begin position="276"/>
        <end position="282"/>
    </location>
    <ligand>
        <name>acetyl-CoA</name>
        <dbReference type="ChEBI" id="CHEBI:57288"/>
    </ligand>
</feature>
<dbReference type="VEuPathDB" id="FungiDB:PV09_06323"/>
<name>A0A0D2A7L9_9PEZI</name>
<dbReference type="Gene3D" id="3.90.360.10">
    <property type="entry name" value="Histone acetyl transferase 1 (HAT1), N-terminal domain"/>
    <property type="match status" value="1"/>
</dbReference>
<keyword evidence="5 7" id="KW-0012">Acyltransferase</keyword>
<comment type="function">
    <text evidence="7">Catalytic component of the histone acetylase B (HAT-B) complex. Has intrinsic substrate specificity that modifies lysine in recognition sequence GXGKXG. Involved in DNA double-strand break repair.</text>
</comment>
<evidence type="ECO:0000256" key="7">
    <source>
        <dbReference type="PIRNR" id="PIRNR038084"/>
    </source>
</evidence>
<dbReference type="SUPFAM" id="SSF55729">
    <property type="entry name" value="Acyl-CoA N-acyltransferases (Nat)"/>
    <property type="match status" value="1"/>
</dbReference>
<feature type="compositionally biased region" description="Basic and acidic residues" evidence="11">
    <location>
        <begin position="512"/>
        <end position="521"/>
    </location>
</feature>
<dbReference type="Pfam" id="PF10394">
    <property type="entry name" value="Hat1_N"/>
    <property type="match status" value="1"/>
</dbReference>
<evidence type="ECO:0000256" key="9">
    <source>
        <dbReference type="PIRSR" id="PIRSR038084-2"/>
    </source>
</evidence>
<keyword evidence="4 7" id="KW-0808">Transferase</keyword>
<accession>A0A0D2A7L9</accession>
<dbReference type="InParanoid" id="A0A0D2A7L9"/>
<dbReference type="GO" id="GO:0031509">
    <property type="term" value="P:subtelomeric heterochromatin formation"/>
    <property type="evidence" value="ECO:0007669"/>
    <property type="project" value="InterPro"/>
</dbReference>
<evidence type="ECO:0000256" key="1">
    <source>
        <dbReference type="ARBA" id="ARBA00010543"/>
    </source>
</evidence>
<dbReference type="InterPro" id="IPR017380">
    <property type="entry name" value="Hist_AcTrfase_B-typ_cat-su"/>
</dbReference>
<evidence type="ECO:0000259" key="12">
    <source>
        <dbReference type="Pfam" id="PF10394"/>
    </source>
</evidence>
<evidence type="ECO:0000256" key="5">
    <source>
        <dbReference type="ARBA" id="ARBA00023315"/>
    </source>
</evidence>
<evidence type="ECO:0000256" key="6">
    <source>
        <dbReference type="ARBA" id="ARBA00048017"/>
    </source>
</evidence>
<comment type="subcellular location">
    <subcellularLocation>
        <location evidence="7">Cytoplasm</location>
    </subcellularLocation>
    <subcellularLocation>
        <location evidence="7">Nucleus</location>
    </subcellularLocation>
</comment>
<evidence type="ECO:0000313" key="14">
    <source>
        <dbReference type="Proteomes" id="UP000053259"/>
    </source>
</evidence>
<protein>
    <recommendedName>
        <fullName evidence="3 7">Histone acetyltransferase type B catalytic subunit</fullName>
        <ecNumber evidence="2 7">2.3.1.48</ecNumber>
    </recommendedName>
</protein>
<feature type="binding site" evidence="9">
    <location>
        <begin position="269"/>
        <end position="271"/>
    </location>
    <ligand>
        <name>acetyl-CoA</name>
        <dbReference type="ChEBI" id="CHEBI:57288"/>
    </ligand>
</feature>
<dbReference type="Proteomes" id="UP000053259">
    <property type="component" value="Unassembled WGS sequence"/>
</dbReference>
<organism evidence="13 14">
    <name type="scientific">Verruconis gallopava</name>
    <dbReference type="NCBI Taxonomy" id="253628"/>
    <lineage>
        <taxon>Eukaryota</taxon>
        <taxon>Fungi</taxon>
        <taxon>Dikarya</taxon>
        <taxon>Ascomycota</taxon>
        <taxon>Pezizomycotina</taxon>
        <taxon>Dothideomycetes</taxon>
        <taxon>Pleosporomycetidae</taxon>
        <taxon>Venturiales</taxon>
        <taxon>Sympoventuriaceae</taxon>
        <taxon>Verruconis</taxon>
    </lineage>
</organism>
<dbReference type="STRING" id="253628.A0A0D2A7L9"/>
<feature type="binding site" evidence="9">
    <location>
        <position position="307"/>
    </location>
    <ligand>
        <name>acetyl-CoA</name>
        <dbReference type="ChEBI" id="CHEBI:57288"/>
    </ligand>
</feature>
<dbReference type="FunCoup" id="A0A0D2A7L9">
    <property type="interactions" value="1128"/>
</dbReference>
<dbReference type="GO" id="GO:0005737">
    <property type="term" value="C:cytoplasm"/>
    <property type="evidence" value="ECO:0007669"/>
    <property type="project" value="UniProtKB-SubCell"/>
</dbReference>
<feature type="region of interest" description="Disordered" evidence="11">
    <location>
        <begin position="477"/>
        <end position="521"/>
    </location>
</feature>
<gene>
    <name evidence="13" type="ORF">PV09_06323</name>
</gene>
<dbReference type="OrthoDB" id="10253098at2759"/>
<dbReference type="PIRSF" id="PIRSF038084">
    <property type="entry name" value="HAT-B_cat"/>
    <property type="match status" value="1"/>
</dbReference>
<dbReference type="Gene3D" id="3.40.630.30">
    <property type="match status" value="1"/>
</dbReference>